<keyword evidence="5" id="KW-1185">Reference proteome</keyword>
<feature type="region of interest" description="Disordered" evidence="1">
    <location>
        <begin position="659"/>
        <end position="820"/>
    </location>
</feature>
<dbReference type="OrthoDB" id="6621794at2759"/>
<feature type="region of interest" description="Disordered" evidence="1">
    <location>
        <begin position="499"/>
        <end position="521"/>
    </location>
</feature>
<evidence type="ECO:0000313" key="5">
    <source>
        <dbReference type="Proteomes" id="UP000325440"/>
    </source>
</evidence>
<keyword evidence="2" id="KW-0812">Transmembrane</keyword>
<feature type="signal peptide" evidence="3">
    <location>
        <begin position="1"/>
        <end position="33"/>
    </location>
</feature>
<feature type="compositionally biased region" description="Low complexity" evidence="1">
    <location>
        <begin position="720"/>
        <end position="765"/>
    </location>
</feature>
<dbReference type="Proteomes" id="UP000325440">
    <property type="component" value="Unassembled WGS sequence"/>
</dbReference>
<feature type="region of interest" description="Disordered" evidence="1">
    <location>
        <begin position="433"/>
        <end position="463"/>
    </location>
</feature>
<dbReference type="AlphaFoldDB" id="A0A5E4NS02"/>
<dbReference type="EMBL" id="CABPRJ010002411">
    <property type="protein sequence ID" value="VVC45730.1"/>
    <property type="molecule type" value="Genomic_DNA"/>
</dbReference>
<evidence type="ECO:0000256" key="3">
    <source>
        <dbReference type="SAM" id="SignalP"/>
    </source>
</evidence>
<sequence>MWWPRPRWKINDILSVYFALLFIVVTNASVAMADDGGQRCDESNTSAVIWTTALCTTLLILVIIAVYFAYCKRKEHDWSSLWWKNNPDKNIVLQTSPPTKVRRQKIDGADNPSFSADSNLDDCGVVEAGTAITRESTHTVQVPSSATVAVNELMEIDLSINEESGRQIYMCKHNNGSKDRVVALRLVFDNKGTAQPNFGRASDLSRSLTELVREYGLHVELETEAAAAYTPPCATAAVEYNGGNDTEKPSVKSNILSAVRGTAQRLWNQKELVFKSSGGDCNDRARREDANKMQNCSGAADVENGHASSSAIADVDATAVSPTREKSPCSAVTVVNETVQKSSANRLQYRTLEYGASPADMDAQSSPECSIQCGTVIDSLEPGRTVTSLTSAAPAAVATENDAVATSDCYVTAQVPVVDCSEGTVVVTVDDDDAKSHVEPNVNNVNESSNKHAAANPPPPPPRKYYVSTVPPVVPSAVTTSHDVPTVTETTNTLQHIAPNRSTVTPEKASPSSSPSDNSEIPVVVPDDYYWCTTTVMAPPVLSTFGKRLSAAETVGDEKEVEEEERGNIIRRVDNNGEVEDTGMCNGGEVVAAVEQLHVHGGSVAVTGGVTTTTSIEDASLPSFSSDEDDEDNGVFVEKTKSQCSAVADNALDECNSTVNGVTGKRNNGDGKETVVKVTSGQPGRYNNTAEDCVMSPPVGAAGREPKSPITKLPTLRQQSSPPTTTANNTSTYFGSSSASTSSSSSSSSSPSSPTNHSGNNNNNSPIVSKIPVRRQSAGSGGGGGTTVVSSPLTNGTGKKSIPLPLSRSGSRLAMWSSVN</sequence>
<evidence type="ECO:0000256" key="1">
    <source>
        <dbReference type="SAM" id="MobiDB-lite"/>
    </source>
</evidence>
<accession>A0A5E4NS02</accession>
<evidence type="ECO:0000313" key="4">
    <source>
        <dbReference type="EMBL" id="VVC45730.1"/>
    </source>
</evidence>
<keyword evidence="3" id="KW-0732">Signal</keyword>
<feature type="transmembrane region" description="Helical" evidence="2">
    <location>
        <begin position="49"/>
        <end position="70"/>
    </location>
</feature>
<feature type="chain" id="PRO_5023001321" evidence="3">
    <location>
        <begin position="34"/>
        <end position="820"/>
    </location>
</feature>
<protein>
    <submittedName>
        <fullName evidence="4">Uncharacterized protein</fullName>
    </submittedName>
</protein>
<keyword evidence="2" id="KW-0472">Membrane</keyword>
<gene>
    <name evidence="4" type="ORF">CINCED_3A013355</name>
</gene>
<evidence type="ECO:0000256" key="2">
    <source>
        <dbReference type="SAM" id="Phobius"/>
    </source>
</evidence>
<feature type="compositionally biased region" description="Low complexity" evidence="1">
    <location>
        <begin position="439"/>
        <end position="448"/>
    </location>
</feature>
<feature type="compositionally biased region" description="Polar residues" evidence="1">
    <location>
        <begin position="677"/>
        <end position="690"/>
    </location>
</feature>
<proteinExistence type="predicted"/>
<name>A0A5E4NS02_9HEMI</name>
<organism evidence="4 5">
    <name type="scientific">Cinara cedri</name>
    <dbReference type="NCBI Taxonomy" id="506608"/>
    <lineage>
        <taxon>Eukaryota</taxon>
        <taxon>Metazoa</taxon>
        <taxon>Ecdysozoa</taxon>
        <taxon>Arthropoda</taxon>
        <taxon>Hexapoda</taxon>
        <taxon>Insecta</taxon>
        <taxon>Pterygota</taxon>
        <taxon>Neoptera</taxon>
        <taxon>Paraneoptera</taxon>
        <taxon>Hemiptera</taxon>
        <taxon>Sternorrhyncha</taxon>
        <taxon>Aphidomorpha</taxon>
        <taxon>Aphidoidea</taxon>
        <taxon>Aphididae</taxon>
        <taxon>Lachninae</taxon>
        <taxon>Cinara</taxon>
    </lineage>
</organism>
<reference evidence="4 5" key="1">
    <citation type="submission" date="2019-08" db="EMBL/GenBank/DDBJ databases">
        <authorList>
            <person name="Alioto T."/>
            <person name="Alioto T."/>
            <person name="Gomez Garrido J."/>
        </authorList>
    </citation>
    <scope>NUCLEOTIDE SEQUENCE [LARGE SCALE GENOMIC DNA]</scope>
</reference>
<keyword evidence="2" id="KW-1133">Transmembrane helix</keyword>